<evidence type="ECO:0000256" key="1">
    <source>
        <dbReference type="ARBA" id="ARBA00012513"/>
    </source>
</evidence>
<organism evidence="9 10">
    <name type="scientific">Methylosinus sporium</name>
    <dbReference type="NCBI Taxonomy" id="428"/>
    <lineage>
        <taxon>Bacteria</taxon>
        <taxon>Pseudomonadati</taxon>
        <taxon>Pseudomonadota</taxon>
        <taxon>Alphaproteobacteria</taxon>
        <taxon>Hyphomicrobiales</taxon>
        <taxon>Methylocystaceae</taxon>
        <taxon>Methylosinus</taxon>
    </lineage>
</organism>
<name>A0A2U1SNG9_METSR</name>
<dbReference type="GO" id="GO:0005524">
    <property type="term" value="F:ATP binding"/>
    <property type="evidence" value="ECO:0007669"/>
    <property type="project" value="UniProtKB-UniRule"/>
</dbReference>
<dbReference type="RefSeq" id="WP_108917941.1">
    <property type="nucleotide sequence ID" value="NZ_BGJY01000014.1"/>
</dbReference>
<keyword evidence="6 7" id="KW-0067">ATP-binding</keyword>
<dbReference type="Proteomes" id="UP000245137">
    <property type="component" value="Unassembled WGS sequence"/>
</dbReference>
<keyword evidence="5 9" id="KW-0418">Kinase</keyword>
<keyword evidence="3" id="KW-0808">Transferase</keyword>
<evidence type="ECO:0000256" key="5">
    <source>
        <dbReference type="ARBA" id="ARBA00022777"/>
    </source>
</evidence>
<dbReference type="InterPro" id="IPR000719">
    <property type="entry name" value="Prot_kinase_dom"/>
</dbReference>
<gene>
    <name evidence="9" type="ORF">C5689_14275</name>
</gene>
<evidence type="ECO:0000313" key="10">
    <source>
        <dbReference type="Proteomes" id="UP000245137"/>
    </source>
</evidence>
<dbReference type="AlphaFoldDB" id="A0A2U1SNG9"/>
<dbReference type="OrthoDB" id="9797030at2"/>
<evidence type="ECO:0000313" key="9">
    <source>
        <dbReference type="EMBL" id="PWB93157.1"/>
    </source>
</evidence>
<comment type="caution">
    <text evidence="9">The sequence shown here is derived from an EMBL/GenBank/DDBJ whole genome shotgun (WGS) entry which is preliminary data.</text>
</comment>
<protein>
    <recommendedName>
        <fullName evidence="1">non-specific serine/threonine protein kinase</fullName>
        <ecNumber evidence="1">2.7.11.1</ecNumber>
    </recommendedName>
</protein>
<evidence type="ECO:0000256" key="6">
    <source>
        <dbReference type="ARBA" id="ARBA00022840"/>
    </source>
</evidence>
<dbReference type="PROSITE" id="PS00108">
    <property type="entry name" value="PROTEIN_KINASE_ST"/>
    <property type="match status" value="1"/>
</dbReference>
<dbReference type="SUPFAM" id="SSF81901">
    <property type="entry name" value="HCP-like"/>
    <property type="match status" value="1"/>
</dbReference>
<dbReference type="InterPro" id="IPR006597">
    <property type="entry name" value="Sel1-like"/>
</dbReference>
<sequence length="609" mass="65816">MSDQRMIGHYRIVELLGAGAMGKVHVAFDTFIEREVAIKSLRPELTQDPEFVGRFKAEAQSLARLNHPNITTLFLLLPDGRDLYMVMELVRGRALDDVLRERGGPLGVKECLAIISQAADGVAYAHQMGVIHRDIKPSNLMIGNDGRVKIMDFGIARVQGSVRMTRAGTAIGTPLYMAPEQRRGSEGDERSDLYSLAIVLYEILSGAPPFAGLDEVELLQAQIGRDPPPLVPRIPGVTPGLEAAIMKALAKRPEQRYPSIRAFSDAIGATALRVDATSIIQSPAHLLDRATETSASAGPAASLPSVALAVAKSRSTSLVRRFKTLHPALQGVSVAIVAFAAVAPLLFGGGGDDSGARKRDIDRVERDRRMAEIESDRRQTAKTLDYGQIGEIKPARGEIDRPALATNDAPPAAKPKCNDGFSIADCQPSTVPGQKTAAVEKASLAAPATLADMRKALKDKDYLKAASMAEALAQSSDKSEQREAQFQLGWAALKGMGRPQNLDVALNWMKLSAAQGYPEAQFALGVMYQNGDGMGGQENPGETVRWFTEAANQGHPRAQFLLGKIYERGVPNVLKRDYRRAGDFYRLAKEQSFPGAAEALEGLRKAGRY</sequence>
<feature type="domain" description="Protein kinase" evidence="8">
    <location>
        <begin position="10"/>
        <end position="272"/>
    </location>
</feature>
<dbReference type="EC" id="2.7.11.1" evidence="1"/>
<dbReference type="PROSITE" id="PS00107">
    <property type="entry name" value="PROTEIN_KINASE_ATP"/>
    <property type="match status" value="1"/>
</dbReference>
<dbReference type="InterPro" id="IPR017441">
    <property type="entry name" value="Protein_kinase_ATP_BS"/>
</dbReference>
<dbReference type="Pfam" id="PF08238">
    <property type="entry name" value="Sel1"/>
    <property type="match status" value="3"/>
</dbReference>
<keyword evidence="2 9" id="KW-0723">Serine/threonine-protein kinase</keyword>
<dbReference type="EMBL" id="PUIV01000026">
    <property type="protein sequence ID" value="PWB93157.1"/>
    <property type="molecule type" value="Genomic_DNA"/>
</dbReference>
<reference evidence="9 10" key="1">
    <citation type="journal article" date="2018" name="Appl. Microbiol. Biotechnol.">
        <title>Co-cultivation of the strictly anaerobic methanogen Methanosarcina barkeri with aerobic methanotrophs in an oxygen-limited membrane bioreactor.</title>
        <authorList>
            <person name="In 't Zandt M.H."/>
            <person name="van den Bosch T.J.M."/>
            <person name="Rijkers R."/>
            <person name="van Kessel M.A.H.J."/>
            <person name="Jetten M.S.M."/>
            <person name="Welte C.U."/>
        </authorList>
    </citation>
    <scope>NUCLEOTIDE SEQUENCE [LARGE SCALE GENOMIC DNA]</scope>
    <source>
        <strain evidence="9 10">DSM 17706</strain>
    </source>
</reference>
<dbReference type="Gene3D" id="1.25.40.10">
    <property type="entry name" value="Tetratricopeptide repeat domain"/>
    <property type="match status" value="1"/>
</dbReference>
<evidence type="ECO:0000256" key="3">
    <source>
        <dbReference type="ARBA" id="ARBA00022679"/>
    </source>
</evidence>
<dbReference type="Gene3D" id="1.10.510.10">
    <property type="entry name" value="Transferase(Phosphotransferase) domain 1"/>
    <property type="match status" value="1"/>
</dbReference>
<dbReference type="GO" id="GO:0004674">
    <property type="term" value="F:protein serine/threonine kinase activity"/>
    <property type="evidence" value="ECO:0007669"/>
    <property type="project" value="UniProtKB-KW"/>
</dbReference>
<keyword evidence="10" id="KW-1185">Reference proteome</keyword>
<evidence type="ECO:0000256" key="7">
    <source>
        <dbReference type="PROSITE-ProRule" id="PRU10141"/>
    </source>
</evidence>
<feature type="binding site" evidence="7">
    <location>
        <position position="39"/>
    </location>
    <ligand>
        <name>ATP</name>
        <dbReference type="ChEBI" id="CHEBI:30616"/>
    </ligand>
</feature>
<dbReference type="InterPro" id="IPR011009">
    <property type="entry name" value="Kinase-like_dom_sf"/>
</dbReference>
<dbReference type="PROSITE" id="PS50011">
    <property type="entry name" value="PROTEIN_KINASE_DOM"/>
    <property type="match status" value="1"/>
</dbReference>
<dbReference type="Gene3D" id="3.30.200.20">
    <property type="entry name" value="Phosphorylase Kinase, domain 1"/>
    <property type="match status" value="1"/>
</dbReference>
<proteinExistence type="predicted"/>
<dbReference type="PANTHER" id="PTHR43289">
    <property type="entry name" value="MITOGEN-ACTIVATED PROTEIN KINASE KINASE KINASE 20-RELATED"/>
    <property type="match status" value="1"/>
</dbReference>
<dbReference type="SUPFAM" id="SSF56112">
    <property type="entry name" value="Protein kinase-like (PK-like)"/>
    <property type="match status" value="1"/>
</dbReference>
<evidence type="ECO:0000256" key="2">
    <source>
        <dbReference type="ARBA" id="ARBA00022527"/>
    </source>
</evidence>
<dbReference type="FunFam" id="1.10.510.10:FF:000021">
    <property type="entry name" value="Serine/threonine protein kinase"/>
    <property type="match status" value="1"/>
</dbReference>
<accession>A0A2U1SNG9</accession>
<dbReference type="SMART" id="SM00671">
    <property type="entry name" value="SEL1"/>
    <property type="match status" value="3"/>
</dbReference>
<dbReference type="InterPro" id="IPR011990">
    <property type="entry name" value="TPR-like_helical_dom_sf"/>
</dbReference>
<dbReference type="PANTHER" id="PTHR43289:SF6">
    <property type="entry name" value="SERINE_THREONINE-PROTEIN KINASE NEKL-3"/>
    <property type="match status" value="1"/>
</dbReference>
<dbReference type="SMART" id="SM00220">
    <property type="entry name" value="S_TKc"/>
    <property type="match status" value="1"/>
</dbReference>
<evidence type="ECO:0000259" key="8">
    <source>
        <dbReference type="PROSITE" id="PS50011"/>
    </source>
</evidence>
<evidence type="ECO:0000256" key="4">
    <source>
        <dbReference type="ARBA" id="ARBA00022741"/>
    </source>
</evidence>
<dbReference type="CDD" id="cd14014">
    <property type="entry name" value="STKc_PknB_like"/>
    <property type="match status" value="1"/>
</dbReference>
<dbReference type="Pfam" id="PF00069">
    <property type="entry name" value="Pkinase"/>
    <property type="match status" value="1"/>
</dbReference>
<dbReference type="InterPro" id="IPR008271">
    <property type="entry name" value="Ser/Thr_kinase_AS"/>
</dbReference>
<keyword evidence="4 7" id="KW-0547">Nucleotide-binding</keyword>